<proteinExistence type="predicted"/>
<keyword evidence="4" id="KW-0393">Immunoglobulin domain</keyword>
<keyword evidence="1" id="KW-0732">Signal</keyword>
<dbReference type="Pfam" id="PF13927">
    <property type="entry name" value="Ig_3"/>
    <property type="match status" value="2"/>
</dbReference>
<dbReference type="InterPro" id="IPR003598">
    <property type="entry name" value="Ig_sub2"/>
</dbReference>
<dbReference type="InterPro" id="IPR036179">
    <property type="entry name" value="Ig-like_dom_sf"/>
</dbReference>
<name>A0AAQ5XC55_AMPOC</name>
<protein>
    <recommendedName>
        <fullName evidence="5">Ig-like domain-containing protein</fullName>
    </recommendedName>
</protein>
<evidence type="ECO:0000259" key="5">
    <source>
        <dbReference type="PROSITE" id="PS50835"/>
    </source>
</evidence>
<organism evidence="6 7">
    <name type="scientific">Amphiprion ocellaris</name>
    <name type="common">Clown anemonefish</name>
    <dbReference type="NCBI Taxonomy" id="80972"/>
    <lineage>
        <taxon>Eukaryota</taxon>
        <taxon>Metazoa</taxon>
        <taxon>Chordata</taxon>
        <taxon>Craniata</taxon>
        <taxon>Vertebrata</taxon>
        <taxon>Euteleostomi</taxon>
        <taxon>Actinopterygii</taxon>
        <taxon>Neopterygii</taxon>
        <taxon>Teleostei</taxon>
        <taxon>Neoteleostei</taxon>
        <taxon>Acanthomorphata</taxon>
        <taxon>Ovalentaria</taxon>
        <taxon>Pomacentridae</taxon>
        <taxon>Amphiprion</taxon>
    </lineage>
</organism>
<keyword evidence="3" id="KW-0325">Glycoprotein</keyword>
<dbReference type="GeneTree" id="ENSGT01100000263479"/>
<dbReference type="InterPro" id="IPR013783">
    <property type="entry name" value="Ig-like_fold"/>
</dbReference>
<dbReference type="Ensembl" id="ENSAOCT00000048213.1">
    <property type="protein sequence ID" value="ENSAOCP00000036960.1"/>
    <property type="gene ID" value="ENSAOCG00000010369.2"/>
</dbReference>
<dbReference type="SUPFAM" id="SSF48726">
    <property type="entry name" value="Immunoglobulin"/>
    <property type="match status" value="3"/>
</dbReference>
<accession>A0AAQ5XC55</accession>
<evidence type="ECO:0000313" key="7">
    <source>
        <dbReference type="Proteomes" id="UP001501940"/>
    </source>
</evidence>
<dbReference type="InterPro" id="IPR007110">
    <property type="entry name" value="Ig-like_dom"/>
</dbReference>
<feature type="domain" description="Ig-like" evidence="5">
    <location>
        <begin position="275"/>
        <end position="351"/>
    </location>
</feature>
<feature type="domain" description="Ig-like" evidence="5">
    <location>
        <begin position="193"/>
        <end position="249"/>
    </location>
</feature>
<sequence>HNQYFFRPIVSFVTCIWKALFMNTQELSLVSAVPLNSMDLLAGFHLIILVLQFTTGLCLFTINDLNVCFCSNCHIFHTESFIFCLTEKILGASVKPSTTLIDEGTSINLTCEASGSIWTRMWKKDGSDLILADNMTLSENNRLLSFNPVNRNDNGEYFCNVSNPISSDGAKYNLVPISNVTLNVNQTELMEFNSSAELTCSVSSGSSFSYLWMNGSSEVSATGRLQLTDGGSTLTVVNVTRYDQGPFRCCDSVNLINICCKSPLTIVQLKYKYGPDNMALTVNGQNTTSFSAGSNLTILCSSQSNPPAQLQWAFRGELVNVTGPLLELSHVGEDQSGPYSCLSGSDQHAVNMLLLSLLLAGFLFS</sequence>
<dbReference type="Proteomes" id="UP001501940">
    <property type="component" value="Chromosome 9"/>
</dbReference>
<dbReference type="PANTHER" id="PTHR44337:SF20">
    <property type="entry name" value="CARCINOEMBRYONIC ANTIGEN-RELATED CELL ADHESION MOLECULE 5-RELATED"/>
    <property type="match status" value="1"/>
</dbReference>
<dbReference type="InterPro" id="IPR052598">
    <property type="entry name" value="IgSF_CEA-related"/>
</dbReference>
<dbReference type="Gene3D" id="2.60.40.10">
    <property type="entry name" value="Immunoglobulins"/>
    <property type="match status" value="3"/>
</dbReference>
<evidence type="ECO:0000256" key="1">
    <source>
        <dbReference type="ARBA" id="ARBA00022729"/>
    </source>
</evidence>
<dbReference type="PROSITE" id="PS50835">
    <property type="entry name" value="IG_LIKE"/>
    <property type="match status" value="3"/>
</dbReference>
<feature type="domain" description="Ig-like" evidence="5">
    <location>
        <begin position="87"/>
        <end position="178"/>
    </location>
</feature>
<evidence type="ECO:0000256" key="3">
    <source>
        <dbReference type="ARBA" id="ARBA00023180"/>
    </source>
</evidence>
<dbReference type="SMART" id="SM00408">
    <property type="entry name" value="IGc2"/>
    <property type="match status" value="3"/>
</dbReference>
<evidence type="ECO:0000313" key="6">
    <source>
        <dbReference type="Ensembl" id="ENSAOCP00000036960.1"/>
    </source>
</evidence>
<dbReference type="AlphaFoldDB" id="A0AAQ5XC55"/>
<reference evidence="6 7" key="1">
    <citation type="submission" date="2022-01" db="EMBL/GenBank/DDBJ databases">
        <title>A chromosome-scale genome assembly of the false clownfish, Amphiprion ocellaris.</title>
        <authorList>
            <person name="Ryu T."/>
        </authorList>
    </citation>
    <scope>NUCLEOTIDE SEQUENCE [LARGE SCALE GENOMIC DNA]</scope>
</reference>
<reference evidence="6" key="2">
    <citation type="submission" date="2025-08" db="UniProtKB">
        <authorList>
            <consortium name="Ensembl"/>
        </authorList>
    </citation>
    <scope>IDENTIFICATION</scope>
</reference>
<evidence type="ECO:0000256" key="2">
    <source>
        <dbReference type="ARBA" id="ARBA00023157"/>
    </source>
</evidence>
<dbReference type="SMART" id="SM00409">
    <property type="entry name" value="IG"/>
    <property type="match status" value="3"/>
</dbReference>
<evidence type="ECO:0000256" key="4">
    <source>
        <dbReference type="ARBA" id="ARBA00023319"/>
    </source>
</evidence>
<dbReference type="InterPro" id="IPR003599">
    <property type="entry name" value="Ig_sub"/>
</dbReference>
<reference evidence="6" key="3">
    <citation type="submission" date="2025-09" db="UniProtKB">
        <authorList>
            <consortium name="Ensembl"/>
        </authorList>
    </citation>
    <scope>IDENTIFICATION</scope>
</reference>
<dbReference type="PANTHER" id="PTHR44337">
    <property type="entry name" value="CARCINOEMBRYONIC ANTIGEN-RELATED CELL ADHESION MOLECULE 8"/>
    <property type="match status" value="1"/>
</dbReference>
<keyword evidence="2" id="KW-1015">Disulfide bond</keyword>
<keyword evidence="7" id="KW-1185">Reference proteome</keyword>